<evidence type="ECO:0000313" key="4">
    <source>
        <dbReference type="Proteomes" id="UP001152607"/>
    </source>
</evidence>
<name>A0A9W4UIU5_9PLEO</name>
<proteinExistence type="predicted"/>
<dbReference type="AlphaFoldDB" id="A0A9W4UIU5"/>
<dbReference type="OrthoDB" id="5985073at2759"/>
<feature type="region of interest" description="Disordered" evidence="1">
    <location>
        <begin position="80"/>
        <end position="99"/>
    </location>
</feature>
<reference evidence="3" key="1">
    <citation type="submission" date="2023-01" db="EMBL/GenBank/DDBJ databases">
        <authorList>
            <person name="Van Ghelder C."/>
            <person name="Rancurel C."/>
        </authorList>
    </citation>
    <scope>NUCLEOTIDE SEQUENCE</scope>
    <source>
        <strain evidence="3">CNCM I-4278</strain>
    </source>
</reference>
<evidence type="ECO:0000313" key="3">
    <source>
        <dbReference type="EMBL" id="CAI6336775.1"/>
    </source>
</evidence>
<dbReference type="PROSITE" id="PS50181">
    <property type="entry name" value="FBOX"/>
    <property type="match status" value="1"/>
</dbReference>
<organism evidence="3 4">
    <name type="scientific">Periconia digitata</name>
    <dbReference type="NCBI Taxonomy" id="1303443"/>
    <lineage>
        <taxon>Eukaryota</taxon>
        <taxon>Fungi</taxon>
        <taxon>Dikarya</taxon>
        <taxon>Ascomycota</taxon>
        <taxon>Pezizomycotina</taxon>
        <taxon>Dothideomycetes</taxon>
        <taxon>Pleosporomycetidae</taxon>
        <taxon>Pleosporales</taxon>
        <taxon>Massarineae</taxon>
        <taxon>Periconiaceae</taxon>
        <taxon>Periconia</taxon>
    </lineage>
</organism>
<keyword evidence="4" id="KW-1185">Reference proteome</keyword>
<protein>
    <recommendedName>
        <fullName evidence="2">F-box domain-containing protein</fullName>
    </recommendedName>
</protein>
<accession>A0A9W4UIU5</accession>
<dbReference type="EMBL" id="CAOQHR010000007">
    <property type="protein sequence ID" value="CAI6336775.1"/>
    <property type="molecule type" value="Genomic_DNA"/>
</dbReference>
<comment type="caution">
    <text evidence="3">The sequence shown here is derived from an EMBL/GenBank/DDBJ whole genome shotgun (WGS) entry which is preliminary data.</text>
</comment>
<evidence type="ECO:0000256" key="1">
    <source>
        <dbReference type="SAM" id="MobiDB-lite"/>
    </source>
</evidence>
<evidence type="ECO:0000259" key="2">
    <source>
        <dbReference type="PROSITE" id="PS50181"/>
    </source>
</evidence>
<gene>
    <name evidence="3" type="ORF">PDIGIT_LOCUS9881</name>
</gene>
<feature type="domain" description="F-box" evidence="2">
    <location>
        <begin position="1"/>
        <end position="45"/>
    </location>
</feature>
<dbReference type="InterPro" id="IPR001810">
    <property type="entry name" value="F-box_dom"/>
</dbReference>
<feature type="compositionally biased region" description="Basic and acidic residues" evidence="1">
    <location>
        <begin position="86"/>
        <end position="99"/>
    </location>
</feature>
<sequence length="557" mass="63597">MDQLPQELIDRICALLAPEDLKSTATLSHRIQYASEKASRVWEQITMSEQDLEMFVARCTDWRWRFLRHVAFRTHIPAYEDDPEREPESNHCRESEAELNEKDVRFTQQIRSLFETLNRMEAKRGPGNFRLTIYTPVRATLEETCPHRKCPSWRLHLLNPEKLPSLCSIHTIYLEDERMIYPLEEPESLLKIDLRMLLDLAVKLPKLRLLGCKINAGGGWTTNCPSEATRHYTKNWVGPICDSRDGFAQAFEDLSLPQTLRSADLNLMWPLSEVENIDQTMPLPNLLGAAHTDRFSSSLSLLSQRLRMLQIQVIADETLFWPTNAGASWPCLERLHVALHIATPSGSWYFQDPRGSENILPELTDVTSSSYPPLVDTPDDERWDYETSDYGLDLDTVTNKKYRVTPDETTLRPLLLSLATAAAHMPKLKAACVWFPLQWDAGDVDGYEDFDPRLKLESMSGSSLDSTAWGIVYLGPGEEDGHESPGFLASPVYRAASPGIRQMAWATGPWRPDAELHGLFGRIGDASIPLVEHWPKDNNRQIPQIISMFRRYDIFCM</sequence>
<dbReference type="Proteomes" id="UP001152607">
    <property type="component" value="Unassembled WGS sequence"/>
</dbReference>